<dbReference type="Proteomes" id="UP000009135">
    <property type="component" value="Chromosome"/>
</dbReference>
<accession>I6R7M2</accession>
<reference evidence="1 2" key="1">
    <citation type="journal article" date="2012" name="J. Bacteriol.">
        <title>Complete genome sequence of Mycoplasma haemocanis strain Illinois.</title>
        <authorList>
            <person name="do Nascimento N.C."/>
            <person name="Guimaraes A.M."/>
            <person name="Santos A.P."/>
            <person name="Sanmiguel P.J."/>
            <person name="Messick J.B."/>
        </authorList>
    </citation>
    <scope>NUCLEOTIDE SEQUENCE [LARGE SCALE GENOMIC DNA]</scope>
    <source>
        <strain evidence="1 2">Illinois</strain>
    </source>
</reference>
<protein>
    <submittedName>
        <fullName evidence="1">Uncharacterized protein</fullName>
    </submittedName>
</protein>
<evidence type="ECO:0000313" key="2">
    <source>
        <dbReference type="Proteomes" id="UP000009135"/>
    </source>
</evidence>
<name>I6R7M2_MYCHN</name>
<dbReference type="HOGENOM" id="CLU_3404433_0_0_14"/>
<evidence type="ECO:0000313" key="1">
    <source>
        <dbReference type="EMBL" id="AFM45074.1"/>
    </source>
</evidence>
<dbReference type="KEGG" id="mhe:MHC_06010"/>
<dbReference type="EMBL" id="CP003199">
    <property type="protein sequence ID" value="AFM45074.1"/>
    <property type="molecule type" value="Genomic_DNA"/>
</dbReference>
<organism evidence="1 2">
    <name type="scientific">Mycoplasma haemocanis (strain Illinois)</name>
    <dbReference type="NCBI Taxonomy" id="1111676"/>
    <lineage>
        <taxon>Bacteria</taxon>
        <taxon>Bacillati</taxon>
        <taxon>Mycoplasmatota</taxon>
        <taxon>Mollicutes</taxon>
        <taxon>Mycoplasmataceae</taxon>
        <taxon>Mycoplasma</taxon>
    </lineage>
</organism>
<gene>
    <name evidence="1" type="ordered locus">MHC_06010</name>
</gene>
<sequence length="30" mass="3539">MKELLADSGTKTHDYEFSSEYERALKWCIS</sequence>
<dbReference type="AlphaFoldDB" id="I6R7M2"/>
<proteinExistence type="predicted"/>
<keyword evidence="2" id="KW-1185">Reference proteome</keyword>